<evidence type="ECO:0000256" key="1">
    <source>
        <dbReference type="SAM" id="SignalP"/>
    </source>
</evidence>
<feature type="signal peptide" evidence="1">
    <location>
        <begin position="1"/>
        <end position="21"/>
    </location>
</feature>
<dbReference type="EMBL" id="CP119326">
    <property type="protein sequence ID" value="WEK41182.1"/>
    <property type="molecule type" value="Genomic_DNA"/>
</dbReference>
<feature type="chain" id="PRO_5042581993" evidence="1">
    <location>
        <begin position="22"/>
        <end position="139"/>
    </location>
</feature>
<gene>
    <name evidence="2" type="ORF">P0Y50_06135</name>
</gene>
<proteinExistence type="predicted"/>
<dbReference type="Proteomes" id="UP001213664">
    <property type="component" value="Chromosome"/>
</dbReference>
<dbReference type="InterPro" id="IPR006311">
    <property type="entry name" value="TAT_signal"/>
</dbReference>
<name>A0AAJ6BMD4_9CAUL</name>
<keyword evidence="1" id="KW-0732">Signal</keyword>
<sequence>MASCMERRALFGLAVAATAAAATAPAARASSEGGGAASAETYFRLPIITASIIRADGRRGVLTIETGVDVPDAALRTRAQQSAPRLRAAYNTAAQRFGAGLRPGAVPDVDRLAADLQAATNTTLGRPGARVLLGTVMAI</sequence>
<evidence type="ECO:0000313" key="3">
    <source>
        <dbReference type="Proteomes" id="UP001213664"/>
    </source>
</evidence>
<dbReference type="AlphaFoldDB" id="A0AAJ6BMD4"/>
<evidence type="ECO:0000313" key="2">
    <source>
        <dbReference type="EMBL" id="WEK41182.1"/>
    </source>
</evidence>
<dbReference type="PROSITE" id="PS51318">
    <property type="entry name" value="TAT"/>
    <property type="match status" value="1"/>
</dbReference>
<organism evidence="2 3">
    <name type="scientific">Candidatus Brevundimonas colombiensis</name>
    <dbReference type="NCBI Taxonomy" id="3121376"/>
    <lineage>
        <taxon>Bacteria</taxon>
        <taxon>Pseudomonadati</taxon>
        <taxon>Pseudomonadota</taxon>
        <taxon>Alphaproteobacteria</taxon>
        <taxon>Caulobacterales</taxon>
        <taxon>Caulobacteraceae</taxon>
        <taxon>Brevundimonas</taxon>
    </lineage>
</organism>
<accession>A0AAJ6BMD4</accession>
<protein>
    <submittedName>
        <fullName evidence="2">Tat pathway signal protein</fullName>
    </submittedName>
</protein>
<reference evidence="2" key="1">
    <citation type="submission" date="2023-03" db="EMBL/GenBank/DDBJ databases">
        <title>Andean soil-derived lignocellulolytic bacterial consortium as a source of novel taxa and putative plastic-active enzymes.</title>
        <authorList>
            <person name="Diaz-Garcia L."/>
            <person name="Chuvochina M."/>
            <person name="Feuerriegel G."/>
            <person name="Bunk B."/>
            <person name="Sproer C."/>
            <person name="Streit W.R."/>
            <person name="Rodriguez L.M."/>
            <person name="Overmann J."/>
            <person name="Jimenez D.J."/>
        </authorList>
    </citation>
    <scope>NUCLEOTIDE SEQUENCE</scope>
    <source>
        <strain evidence="2">MAG 833</strain>
    </source>
</reference>